<name>M9M3F2_PSEA3</name>
<comment type="function">
    <text evidence="7">Putative tyrosine-protein phosphatase required for protection against superoxide stress.</text>
</comment>
<feature type="domain" description="Tyrosine-protein phosphatase" evidence="10">
    <location>
        <begin position="64"/>
        <end position="215"/>
    </location>
</feature>
<protein>
    <recommendedName>
        <fullName evidence="8">Putative tyrosine-protein phosphatase OCA1</fullName>
        <ecNumber evidence="3">3.1.3.48</ecNumber>
    </recommendedName>
</protein>
<comment type="similarity">
    <text evidence="2">Belongs to the protein-tyrosine phosphatase family.</text>
</comment>
<evidence type="ECO:0000256" key="2">
    <source>
        <dbReference type="ARBA" id="ARBA00009580"/>
    </source>
</evidence>
<dbReference type="GO" id="GO:0005737">
    <property type="term" value="C:cytoplasm"/>
    <property type="evidence" value="ECO:0007669"/>
    <property type="project" value="UniProtKB-SubCell"/>
</dbReference>
<dbReference type="PROSITE" id="PS50054">
    <property type="entry name" value="TYR_PHOSPHATASE_DUAL"/>
    <property type="match status" value="1"/>
</dbReference>
<dbReference type="EC" id="3.1.3.48" evidence="3"/>
<evidence type="ECO:0000256" key="8">
    <source>
        <dbReference type="ARBA" id="ARBA00039934"/>
    </source>
</evidence>
<sequence>MCCEEGRVVSCGWKKGPKLRIRGSVILFIPPPPPPPLSSRSSIGIGDGLACACVPYTMLVPPPNYGMVEENFYRSGQPDQLNFPFLEKLGLKSVIWLAPEEPEAGFLDFCVDQNIELHHLGVLYSTNAWDPITEEVVLQALHLLVQPATYPVLVMCNLGRHRTGTVVGCFRKLQRWNLSAILEEYRRFVGGQKYRILNEQFIELFDEELVFGASY</sequence>
<dbReference type="Proteomes" id="UP000011976">
    <property type="component" value="Unassembled WGS sequence"/>
</dbReference>
<evidence type="ECO:0000313" key="11">
    <source>
        <dbReference type="EMBL" id="GAC74820.1"/>
    </source>
</evidence>
<dbReference type="PRINTS" id="PR01911">
    <property type="entry name" value="PFDSPHPHTASE"/>
</dbReference>
<dbReference type="Pfam" id="PF03162">
    <property type="entry name" value="Y_phosphatase2"/>
    <property type="match status" value="1"/>
</dbReference>
<keyword evidence="5" id="KW-0378">Hydrolase</keyword>
<comment type="catalytic activity">
    <reaction evidence="9">
        <text>O-phospho-L-tyrosyl-[protein] + H2O = L-tyrosyl-[protein] + phosphate</text>
        <dbReference type="Rhea" id="RHEA:10684"/>
        <dbReference type="Rhea" id="RHEA-COMP:10136"/>
        <dbReference type="Rhea" id="RHEA-COMP:20101"/>
        <dbReference type="ChEBI" id="CHEBI:15377"/>
        <dbReference type="ChEBI" id="CHEBI:43474"/>
        <dbReference type="ChEBI" id="CHEBI:46858"/>
        <dbReference type="ChEBI" id="CHEBI:61978"/>
        <dbReference type="EC" id="3.1.3.48"/>
    </reaction>
</comment>
<evidence type="ECO:0000256" key="9">
    <source>
        <dbReference type="ARBA" id="ARBA00051722"/>
    </source>
</evidence>
<dbReference type="Gene3D" id="3.90.190.10">
    <property type="entry name" value="Protein tyrosine phosphatase superfamily"/>
    <property type="match status" value="1"/>
</dbReference>
<dbReference type="InterPro" id="IPR029021">
    <property type="entry name" value="Prot-tyrosine_phosphatase-like"/>
</dbReference>
<evidence type="ECO:0000256" key="3">
    <source>
        <dbReference type="ARBA" id="ARBA00013064"/>
    </source>
</evidence>
<dbReference type="SUPFAM" id="SSF52799">
    <property type="entry name" value="(Phosphotyrosine protein) phosphatases II"/>
    <property type="match status" value="1"/>
</dbReference>
<keyword evidence="4" id="KW-0963">Cytoplasm</keyword>
<gene>
    <name evidence="11" type="ORF">PANT_13c00012</name>
</gene>
<evidence type="ECO:0000313" key="12">
    <source>
        <dbReference type="Proteomes" id="UP000011976"/>
    </source>
</evidence>
<dbReference type="STRING" id="1151754.M9M3F2"/>
<dbReference type="CDD" id="cd14531">
    <property type="entry name" value="PFA-DSP_Oca1"/>
    <property type="match status" value="1"/>
</dbReference>
<dbReference type="PANTHER" id="PTHR31126">
    <property type="entry name" value="TYROSINE-PROTEIN PHOSPHATASE"/>
    <property type="match status" value="1"/>
</dbReference>
<dbReference type="InterPro" id="IPR020428">
    <property type="entry name" value="PFA-DSPs"/>
</dbReference>
<proteinExistence type="inferred from homology"/>
<reference evidence="12" key="1">
    <citation type="journal article" date="2013" name="Genome Announc.">
        <title>Genome sequence of the basidiomycetous yeast Pseudozyma antarctica T-34, a producer of the glycolipid biosurfactants mannosylerythritol lipids.</title>
        <authorList>
            <person name="Morita T."/>
            <person name="Koike H."/>
            <person name="Koyama Y."/>
            <person name="Hagiwara H."/>
            <person name="Ito E."/>
            <person name="Fukuoka T."/>
            <person name="Imura T."/>
            <person name="Machida M."/>
            <person name="Kitamoto D."/>
        </authorList>
    </citation>
    <scope>NUCLEOTIDE SEQUENCE [LARGE SCALE GENOMIC DNA]</scope>
    <source>
        <strain evidence="12">T-34</strain>
    </source>
</reference>
<evidence type="ECO:0000256" key="5">
    <source>
        <dbReference type="ARBA" id="ARBA00022801"/>
    </source>
</evidence>
<evidence type="ECO:0000256" key="7">
    <source>
        <dbReference type="ARBA" id="ARBA00037204"/>
    </source>
</evidence>
<dbReference type="FunFam" id="3.90.190.10:FF:000035">
    <property type="entry name" value="Tyrosine phosphatase, putative"/>
    <property type="match status" value="1"/>
</dbReference>
<dbReference type="EMBL" id="DF196779">
    <property type="protein sequence ID" value="GAC74820.1"/>
    <property type="molecule type" value="Genomic_DNA"/>
</dbReference>
<evidence type="ECO:0000259" key="10">
    <source>
        <dbReference type="PROSITE" id="PS50054"/>
    </source>
</evidence>
<dbReference type="OrthoDB" id="6375174at2759"/>
<evidence type="ECO:0000256" key="1">
    <source>
        <dbReference type="ARBA" id="ARBA00004496"/>
    </source>
</evidence>
<dbReference type="InterPro" id="IPR020422">
    <property type="entry name" value="TYR_PHOSPHATASE_DUAL_dom"/>
</dbReference>
<comment type="subcellular location">
    <subcellularLocation>
        <location evidence="1">Cytoplasm</location>
    </subcellularLocation>
</comment>
<dbReference type="AlphaFoldDB" id="M9M3F2"/>
<evidence type="ECO:0000256" key="6">
    <source>
        <dbReference type="ARBA" id="ARBA00022912"/>
    </source>
</evidence>
<keyword evidence="6" id="KW-0904">Protein phosphatase</keyword>
<accession>M9M3F2</accession>
<dbReference type="PANTHER" id="PTHR31126:SF8">
    <property type="entry name" value="TYROSINE-PROTEIN PHOSPHATASE OCA1-RELATED"/>
    <property type="match status" value="1"/>
</dbReference>
<dbReference type="GO" id="GO:0004725">
    <property type="term" value="F:protein tyrosine phosphatase activity"/>
    <property type="evidence" value="ECO:0007669"/>
    <property type="project" value="UniProtKB-EC"/>
</dbReference>
<evidence type="ECO:0000256" key="4">
    <source>
        <dbReference type="ARBA" id="ARBA00022490"/>
    </source>
</evidence>
<dbReference type="InterPro" id="IPR004861">
    <property type="entry name" value="Siw14-like"/>
</dbReference>
<organism evidence="11 12">
    <name type="scientific">Pseudozyma antarctica (strain T-34)</name>
    <name type="common">Yeast</name>
    <name type="synonym">Candida antarctica</name>
    <dbReference type="NCBI Taxonomy" id="1151754"/>
    <lineage>
        <taxon>Eukaryota</taxon>
        <taxon>Fungi</taxon>
        <taxon>Dikarya</taxon>
        <taxon>Basidiomycota</taxon>
        <taxon>Ustilaginomycotina</taxon>
        <taxon>Ustilaginomycetes</taxon>
        <taxon>Ustilaginales</taxon>
        <taxon>Ustilaginaceae</taxon>
        <taxon>Moesziomyces</taxon>
    </lineage>
</organism>